<accession>A0ABM8R7F3</accession>
<comment type="caution">
    <text evidence="1">The sequence shown here is derived from an EMBL/GenBank/DDBJ whole genome shotgun (WGS) entry which is preliminary data.</text>
</comment>
<reference evidence="1 2" key="1">
    <citation type="submission" date="2021-02" db="EMBL/GenBank/DDBJ databases">
        <authorList>
            <person name="Han P."/>
        </authorList>
    </citation>
    <scope>NUCLEOTIDE SEQUENCE [LARGE SCALE GENOMIC DNA]</scope>
    <source>
        <strain evidence="1">Candidatus Nitrospira sp. ZN2</strain>
    </source>
</reference>
<sequence>MRHQPQMLPHIPHAPAFLAEKTEPRLIQCQWMNFARQEFEERGLAGSVWSDYRRMLTRLKQEGKIGEDAGIPPVDGGVLNVENRQGVRGLGLHGTSH</sequence>
<protein>
    <submittedName>
        <fullName evidence="1">Uncharacterized protein</fullName>
    </submittedName>
</protein>
<proteinExistence type="predicted"/>
<gene>
    <name evidence="1" type="ORF">NSPZN2_110055</name>
</gene>
<keyword evidence="2" id="KW-1185">Reference proteome</keyword>
<name>A0ABM8R7F3_9BACT</name>
<evidence type="ECO:0000313" key="1">
    <source>
        <dbReference type="EMBL" id="CAE6736986.1"/>
    </source>
</evidence>
<dbReference type="Proteomes" id="UP000675880">
    <property type="component" value="Unassembled WGS sequence"/>
</dbReference>
<dbReference type="EMBL" id="CAJNBJ010000003">
    <property type="protein sequence ID" value="CAE6736986.1"/>
    <property type="molecule type" value="Genomic_DNA"/>
</dbReference>
<organism evidence="1 2">
    <name type="scientific">Nitrospira defluvii</name>
    <dbReference type="NCBI Taxonomy" id="330214"/>
    <lineage>
        <taxon>Bacteria</taxon>
        <taxon>Pseudomonadati</taxon>
        <taxon>Nitrospirota</taxon>
        <taxon>Nitrospiria</taxon>
        <taxon>Nitrospirales</taxon>
        <taxon>Nitrospiraceae</taxon>
        <taxon>Nitrospira</taxon>
    </lineage>
</organism>
<evidence type="ECO:0000313" key="2">
    <source>
        <dbReference type="Proteomes" id="UP000675880"/>
    </source>
</evidence>